<dbReference type="EC" id="2.7.7.108" evidence="8"/>
<keyword evidence="7 8" id="KW-0460">Magnesium</keyword>
<evidence type="ECO:0000313" key="9">
    <source>
        <dbReference type="EMBL" id="BCN92648.1"/>
    </source>
</evidence>
<comment type="cofactor">
    <cofactor evidence="8">
        <name>Mg(2+)</name>
        <dbReference type="ChEBI" id="CHEBI:18420"/>
    </cofactor>
    <cofactor evidence="8">
        <name>Mn(2+)</name>
        <dbReference type="ChEBI" id="CHEBI:29035"/>
    </cofactor>
</comment>
<feature type="binding site" evidence="8">
    <location>
        <position position="123"/>
    </location>
    <ligand>
        <name>ATP</name>
        <dbReference type="ChEBI" id="CHEBI:30616"/>
    </ligand>
</feature>
<keyword evidence="4 8" id="KW-0479">Metal-binding</keyword>
<dbReference type="EMBL" id="AP024202">
    <property type="protein sequence ID" value="BCN92648.1"/>
    <property type="molecule type" value="Genomic_DNA"/>
</dbReference>
<evidence type="ECO:0000256" key="7">
    <source>
        <dbReference type="ARBA" id="ARBA00022842"/>
    </source>
</evidence>
<dbReference type="Proteomes" id="UP001054820">
    <property type="component" value="Chromosome"/>
</dbReference>
<evidence type="ECO:0000256" key="6">
    <source>
        <dbReference type="ARBA" id="ARBA00022840"/>
    </source>
</evidence>
<evidence type="ECO:0000313" key="10">
    <source>
        <dbReference type="Proteomes" id="UP001054820"/>
    </source>
</evidence>
<gene>
    <name evidence="8" type="primary">ydiU</name>
    <name evidence="8" type="synonym">selO</name>
    <name evidence="9" type="ORF">THMIRHAM_04330</name>
</gene>
<feature type="binding site" evidence="8">
    <location>
        <position position="89"/>
    </location>
    <ligand>
        <name>ATP</name>
        <dbReference type="ChEBI" id="CHEBI:30616"/>
    </ligand>
</feature>
<evidence type="ECO:0000256" key="2">
    <source>
        <dbReference type="ARBA" id="ARBA00022679"/>
    </source>
</evidence>
<dbReference type="Pfam" id="PF02696">
    <property type="entry name" value="SelO"/>
    <property type="match status" value="1"/>
</dbReference>
<keyword evidence="5 8" id="KW-0547">Nucleotide-binding</keyword>
<dbReference type="EC" id="2.7.7.-" evidence="8"/>
<feature type="binding site" evidence="8">
    <location>
        <position position="180"/>
    </location>
    <ligand>
        <name>ATP</name>
        <dbReference type="ChEBI" id="CHEBI:30616"/>
    </ligand>
</feature>
<dbReference type="InterPro" id="IPR003846">
    <property type="entry name" value="SelO"/>
</dbReference>
<comment type="catalytic activity">
    <reaction evidence="8">
        <text>L-histidyl-[protein] + UTP = N(tele)-(5'-uridylyl)-L-histidyl-[protein] + diphosphate</text>
        <dbReference type="Rhea" id="RHEA:83891"/>
        <dbReference type="Rhea" id="RHEA-COMP:9745"/>
        <dbReference type="Rhea" id="RHEA-COMP:20239"/>
        <dbReference type="ChEBI" id="CHEBI:29979"/>
        <dbReference type="ChEBI" id="CHEBI:33019"/>
        <dbReference type="ChEBI" id="CHEBI:46398"/>
        <dbReference type="ChEBI" id="CHEBI:233474"/>
    </reaction>
</comment>
<dbReference type="NCBIfam" id="NF000658">
    <property type="entry name" value="PRK00029.1"/>
    <property type="match status" value="1"/>
</dbReference>
<reference evidence="9" key="1">
    <citation type="journal article" date="2022" name="Arch. Microbiol.">
        <title>Thiomicrorhabdus immobilis sp. nov., a mesophilic sulfur-oxidizing bacterium isolated from sediment of a brackish lake in northern Japan.</title>
        <authorList>
            <person name="Kojima H."/>
            <person name="Mochizuki J."/>
            <person name="Kanda M."/>
            <person name="Watanabe T."/>
            <person name="Fukui M."/>
        </authorList>
    </citation>
    <scope>NUCLEOTIDE SEQUENCE</scope>
    <source>
        <strain evidence="9">Am19</strain>
    </source>
</reference>
<evidence type="ECO:0000256" key="4">
    <source>
        <dbReference type="ARBA" id="ARBA00022723"/>
    </source>
</evidence>
<feature type="binding site" evidence="8">
    <location>
        <position position="122"/>
    </location>
    <ligand>
        <name>ATP</name>
        <dbReference type="ChEBI" id="CHEBI:30616"/>
    </ligand>
</feature>
<comment type="catalytic activity">
    <reaction evidence="8">
        <text>L-threonyl-[protein] + ATP = 3-O-(5'-adenylyl)-L-threonyl-[protein] + diphosphate</text>
        <dbReference type="Rhea" id="RHEA:54292"/>
        <dbReference type="Rhea" id="RHEA-COMP:11060"/>
        <dbReference type="Rhea" id="RHEA-COMP:13847"/>
        <dbReference type="ChEBI" id="CHEBI:30013"/>
        <dbReference type="ChEBI" id="CHEBI:30616"/>
        <dbReference type="ChEBI" id="CHEBI:33019"/>
        <dbReference type="ChEBI" id="CHEBI:138113"/>
        <dbReference type="EC" id="2.7.7.108"/>
    </reaction>
</comment>
<keyword evidence="6 8" id="KW-0067">ATP-binding</keyword>
<evidence type="ECO:0000256" key="8">
    <source>
        <dbReference type="HAMAP-Rule" id="MF_00692"/>
    </source>
</evidence>
<keyword evidence="8" id="KW-0464">Manganese</keyword>
<feature type="binding site" evidence="8">
    <location>
        <position position="173"/>
    </location>
    <ligand>
        <name>ATP</name>
        <dbReference type="ChEBI" id="CHEBI:30616"/>
    </ligand>
</feature>
<feature type="binding site" evidence="8">
    <location>
        <position position="262"/>
    </location>
    <ligand>
        <name>Mg(2+)</name>
        <dbReference type="ChEBI" id="CHEBI:18420"/>
    </ligand>
</feature>
<organism evidence="9 10">
    <name type="scientific">Thiomicrorhabdus immobilis</name>
    <dbReference type="NCBI Taxonomy" id="2791037"/>
    <lineage>
        <taxon>Bacteria</taxon>
        <taxon>Pseudomonadati</taxon>
        <taxon>Pseudomonadota</taxon>
        <taxon>Gammaproteobacteria</taxon>
        <taxon>Thiotrichales</taxon>
        <taxon>Piscirickettsiaceae</taxon>
        <taxon>Thiomicrorhabdus</taxon>
    </lineage>
</organism>
<comment type="similarity">
    <text evidence="1 8">Belongs to the SELO family.</text>
</comment>
<evidence type="ECO:0000256" key="1">
    <source>
        <dbReference type="ARBA" id="ARBA00009747"/>
    </source>
</evidence>
<comment type="function">
    <text evidence="8">Nucleotidyltransferase involved in the post-translational modification of proteins. It can catalyze the addition of adenosine monophosphate (AMP) or uridine monophosphate (UMP) to a protein, resulting in modifications known as AMPylation and UMPylation.</text>
</comment>
<dbReference type="PANTHER" id="PTHR32057">
    <property type="entry name" value="PROTEIN ADENYLYLTRANSFERASE SELO, MITOCHONDRIAL"/>
    <property type="match status" value="1"/>
</dbReference>
<accession>A0ABN6CUL6</accession>
<comment type="catalytic activity">
    <reaction evidence="8">
        <text>L-tyrosyl-[protein] + UTP = O-(5'-uridylyl)-L-tyrosyl-[protein] + diphosphate</text>
        <dbReference type="Rhea" id="RHEA:83887"/>
        <dbReference type="Rhea" id="RHEA-COMP:10136"/>
        <dbReference type="Rhea" id="RHEA-COMP:20238"/>
        <dbReference type="ChEBI" id="CHEBI:33019"/>
        <dbReference type="ChEBI" id="CHEBI:46398"/>
        <dbReference type="ChEBI" id="CHEBI:46858"/>
        <dbReference type="ChEBI" id="CHEBI:90602"/>
    </reaction>
</comment>
<dbReference type="PANTHER" id="PTHR32057:SF14">
    <property type="entry name" value="PROTEIN ADENYLYLTRANSFERASE SELO, MITOCHONDRIAL"/>
    <property type="match status" value="1"/>
</dbReference>
<protein>
    <recommendedName>
        <fullName evidence="8">Protein nucleotidyltransferase YdiU</fullName>
        <ecNumber evidence="8">2.7.7.-</ecNumber>
    </recommendedName>
    <alternativeName>
        <fullName evidence="8">Protein adenylyltransferase YdiU</fullName>
        <ecNumber evidence="8">2.7.7.108</ecNumber>
    </alternativeName>
    <alternativeName>
        <fullName evidence="8">Protein uridylyltransferase YdiU</fullName>
        <ecNumber evidence="8">2.7.7.-</ecNumber>
    </alternativeName>
</protein>
<dbReference type="RefSeq" id="WP_237262575.1">
    <property type="nucleotide sequence ID" value="NZ_AP024202.1"/>
</dbReference>
<feature type="binding site" evidence="8">
    <location>
        <position position="262"/>
    </location>
    <ligand>
        <name>ATP</name>
        <dbReference type="ChEBI" id="CHEBI:30616"/>
    </ligand>
</feature>
<comment type="catalytic activity">
    <reaction evidence="8">
        <text>L-tyrosyl-[protein] + ATP = O-(5'-adenylyl)-L-tyrosyl-[protein] + diphosphate</text>
        <dbReference type="Rhea" id="RHEA:54288"/>
        <dbReference type="Rhea" id="RHEA-COMP:10136"/>
        <dbReference type="Rhea" id="RHEA-COMP:13846"/>
        <dbReference type="ChEBI" id="CHEBI:30616"/>
        <dbReference type="ChEBI" id="CHEBI:33019"/>
        <dbReference type="ChEBI" id="CHEBI:46858"/>
        <dbReference type="ChEBI" id="CHEBI:83624"/>
        <dbReference type="EC" id="2.7.7.108"/>
    </reaction>
</comment>
<name>A0ABN6CUL6_9GAMM</name>
<comment type="catalytic activity">
    <reaction evidence="8">
        <text>L-seryl-[protein] + ATP = 3-O-(5'-adenylyl)-L-seryl-[protein] + diphosphate</text>
        <dbReference type="Rhea" id="RHEA:58120"/>
        <dbReference type="Rhea" id="RHEA-COMP:9863"/>
        <dbReference type="Rhea" id="RHEA-COMP:15073"/>
        <dbReference type="ChEBI" id="CHEBI:29999"/>
        <dbReference type="ChEBI" id="CHEBI:30616"/>
        <dbReference type="ChEBI" id="CHEBI:33019"/>
        <dbReference type="ChEBI" id="CHEBI:142516"/>
        <dbReference type="EC" id="2.7.7.108"/>
    </reaction>
</comment>
<feature type="binding site" evidence="8">
    <location>
        <position position="253"/>
    </location>
    <ligand>
        <name>Mg(2+)</name>
        <dbReference type="ChEBI" id="CHEBI:18420"/>
    </ligand>
</feature>
<dbReference type="HAMAP" id="MF_00692">
    <property type="entry name" value="SelO"/>
    <property type="match status" value="1"/>
</dbReference>
<comment type="catalytic activity">
    <reaction evidence="8">
        <text>L-seryl-[protein] + UTP = O-(5'-uridylyl)-L-seryl-[protein] + diphosphate</text>
        <dbReference type="Rhea" id="RHEA:64604"/>
        <dbReference type="Rhea" id="RHEA-COMP:9863"/>
        <dbReference type="Rhea" id="RHEA-COMP:16635"/>
        <dbReference type="ChEBI" id="CHEBI:29999"/>
        <dbReference type="ChEBI" id="CHEBI:33019"/>
        <dbReference type="ChEBI" id="CHEBI:46398"/>
        <dbReference type="ChEBI" id="CHEBI:156051"/>
    </reaction>
</comment>
<keyword evidence="10" id="KW-1185">Reference proteome</keyword>
<feature type="binding site" evidence="8">
    <location>
        <position position="110"/>
    </location>
    <ligand>
        <name>ATP</name>
        <dbReference type="ChEBI" id="CHEBI:30616"/>
    </ligand>
</feature>
<sequence>MPNSNKTLFQQNYKKLPDSFYSRIRPEAMQQANLLHFNQNLCNELGIKLSEKQLFEMTSGQTFPNEFEPLAQKYTGHQFGYYNPDLGDGRGVLLGQIKDKDNQYWDLHLKGCGRTPYSRRGDGRAVLRSAIREYLIGEALDALGIPTTRCLSICGSPESVQREQSEPRATYIRIAKTHIRFGHFEWLAQQGDIEQQKQLAEYVIETVYPELSCIKDEKQRYATLLKTIMQNTASMIAGWQSVGFCHGVMNTDNMSVAGETFDFGPYAFLDDCKIHYICNHSDTEGRYAYSQQPNIGLWNCQVLGQAFINLVSSADIEHAIDHYIETFNQEYLLKMGRKFGLVDPVEEDKHFIADTLILMDESQLDFHYFFTLLTHFDTEQHHLFTDYLLDSKAWQNWQKRYRERISEQSKTQRQQCLKENVPLLTLRNYIAQEVIESTTQGNVKPLENWMQWLRQPYNPAEVFLEQSHRHYLQPPHKHNKGLALSCSS</sequence>
<feature type="binding site" evidence="8">
    <location>
        <position position="87"/>
    </location>
    <ligand>
        <name>ATP</name>
        <dbReference type="ChEBI" id="CHEBI:30616"/>
    </ligand>
</feature>
<keyword evidence="3 8" id="KW-0548">Nucleotidyltransferase</keyword>
<evidence type="ECO:0000256" key="5">
    <source>
        <dbReference type="ARBA" id="ARBA00022741"/>
    </source>
</evidence>
<feature type="binding site" evidence="8">
    <location>
        <position position="90"/>
    </location>
    <ligand>
        <name>ATP</name>
        <dbReference type="ChEBI" id="CHEBI:30616"/>
    </ligand>
</feature>
<proteinExistence type="inferred from homology"/>
<evidence type="ECO:0000256" key="3">
    <source>
        <dbReference type="ARBA" id="ARBA00022695"/>
    </source>
</evidence>
<keyword evidence="2 8" id="KW-0808">Transferase</keyword>
<feature type="active site" description="Proton acceptor" evidence="8">
    <location>
        <position position="252"/>
    </location>
</feature>